<dbReference type="PROSITE" id="PS50902">
    <property type="entry name" value="FLAVODOXIN_LIKE"/>
    <property type="match status" value="1"/>
</dbReference>
<feature type="domain" description="Flavodoxin-like" evidence="18">
    <location>
        <begin position="474"/>
        <end position="614"/>
    </location>
</feature>
<dbReference type="InterPro" id="IPR001433">
    <property type="entry name" value="OxRdtase_FAD/NAD-bd"/>
</dbReference>
<comment type="similarity">
    <text evidence="2 16">In the N-terminal section; belongs to the cytochrome P450 family.</text>
</comment>
<dbReference type="SUPFAM" id="SSF48264">
    <property type="entry name" value="Cytochrome P450"/>
    <property type="match status" value="1"/>
</dbReference>
<dbReference type="InterPro" id="IPR023173">
    <property type="entry name" value="NADPH_Cyt_P450_Rdtase_alpha"/>
</dbReference>
<dbReference type="InterPro" id="IPR017938">
    <property type="entry name" value="Riboflavin_synthase-like_b-brl"/>
</dbReference>
<evidence type="ECO:0000313" key="20">
    <source>
        <dbReference type="EMBL" id="OLN81882.1"/>
    </source>
</evidence>
<keyword evidence="7 16" id="KW-0479">Metal-binding</keyword>
<evidence type="ECO:0000256" key="15">
    <source>
        <dbReference type="ARBA" id="ARBA00049342"/>
    </source>
</evidence>
<keyword evidence="4 16" id="KW-0349">Heme</keyword>
<evidence type="ECO:0000256" key="16">
    <source>
        <dbReference type="PIRNR" id="PIRNR000209"/>
    </source>
</evidence>
<dbReference type="GO" id="GO:0010181">
    <property type="term" value="F:FMN binding"/>
    <property type="evidence" value="ECO:0007669"/>
    <property type="project" value="UniProtKB-UniRule"/>
</dbReference>
<reference evidence="20 21" key="1">
    <citation type="submission" date="2016-11" db="EMBL/GenBank/DDBJ databases">
        <title>Draft Genome Assembly of Colletotrichum chlorophyti a pathogen of herbaceous plants.</title>
        <authorList>
            <person name="Gan P."/>
            <person name="Narusaka M."/>
            <person name="Tsushima A."/>
            <person name="Narusaka Y."/>
            <person name="Takano Y."/>
            <person name="Shirasu K."/>
        </authorList>
    </citation>
    <scope>NUCLEOTIDE SEQUENCE [LARGE SCALE GENOMIC DNA]</scope>
    <source>
        <strain evidence="20 21">NTL11</strain>
    </source>
</reference>
<dbReference type="GO" id="GO:0050660">
    <property type="term" value="F:flavin adenine dinucleotide binding"/>
    <property type="evidence" value="ECO:0007669"/>
    <property type="project" value="TreeGrafter"/>
</dbReference>
<evidence type="ECO:0000313" key="21">
    <source>
        <dbReference type="Proteomes" id="UP000186583"/>
    </source>
</evidence>
<dbReference type="OrthoDB" id="1470350at2759"/>
<dbReference type="SUPFAM" id="SSF63380">
    <property type="entry name" value="Riboflavin synthase domain-like"/>
    <property type="match status" value="1"/>
</dbReference>
<dbReference type="PANTHER" id="PTHR19384:SF127">
    <property type="entry name" value="BIFUNCTIONAL CYTOCHROME P450_NADPH--P450 REDUCTASE"/>
    <property type="match status" value="1"/>
</dbReference>
<dbReference type="SUPFAM" id="SSF52343">
    <property type="entry name" value="Ferredoxin reductase-like, C-terminal NADP-linked domain"/>
    <property type="match status" value="1"/>
</dbReference>
<dbReference type="PROSITE" id="PS51384">
    <property type="entry name" value="FAD_FR"/>
    <property type="match status" value="1"/>
</dbReference>
<dbReference type="InterPro" id="IPR017927">
    <property type="entry name" value="FAD-bd_FR_type"/>
</dbReference>
<evidence type="ECO:0000259" key="19">
    <source>
        <dbReference type="PROSITE" id="PS51384"/>
    </source>
</evidence>
<dbReference type="EC" id="1.6.2.4" evidence="16"/>
<feature type="region of interest" description="Disordered" evidence="17">
    <location>
        <begin position="446"/>
        <end position="466"/>
    </location>
</feature>
<dbReference type="EMBL" id="MPGH01000240">
    <property type="protein sequence ID" value="OLN81882.1"/>
    <property type="molecule type" value="Genomic_DNA"/>
</dbReference>
<dbReference type="InterPro" id="IPR001128">
    <property type="entry name" value="Cyt_P450"/>
</dbReference>
<dbReference type="InterPro" id="IPR003097">
    <property type="entry name" value="CysJ-like_FAD-binding"/>
</dbReference>
<accession>A0A1Q8RC16</accession>
<evidence type="ECO:0000256" key="11">
    <source>
        <dbReference type="ARBA" id="ARBA00023002"/>
    </source>
</evidence>
<dbReference type="PANTHER" id="PTHR19384">
    <property type="entry name" value="NITRIC OXIDE SYNTHASE-RELATED"/>
    <property type="match status" value="1"/>
</dbReference>
<evidence type="ECO:0000256" key="12">
    <source>
        <dbReference type="ARBA" id="ARBA00023004"/>
    </source>
</evidence>
<keyword evidence="21" id="KW-1185">Reference proteome</keyword>
<organism evidence="20 21">
    <name type="scientific">Colletotrichum chlorophyti</name>
    <dbReference type="NCBI Taxonomy" id="708187"/>
    <lineage>
        <taxon>Eukaryota</taxon>
        <taxon>Fungi</taxon>
        <taxon>Dikarya</taxon>
        <taxon>Ascomycota</taxon>
        <taxon>Pezizomycotina</taxon>
        <taxon>Sordariomycetes</taxon>
        <taxon>Hypocreomycetidae</taxon>
        <taxon>Glomerellales</taxon>
        <taxon>Glomerellaceae</taxon>
        <taxon>Colletotrichum</taxon>
    </lineage>
</organism>
<dbReference type="Gene3D" id="3.40.50.80">
    <property type="entry name" value="Nucleotide-binding domain of ferredoxin-NADP reductase (FNR) module"/>
    <property type="match status" value="1"/>
</dbReference>
<comment type="caution">
    <text evidence="20">The sequence shown here is derived from an EMBL/GenBank/DDBJ whole genome shotgun (WGS) entry which is preliminary data.</text>
</comment>
<keyword evidence="10 16" id="KW-0249">Electron transport</keyword>
<keyword evidence="6 16" id="KW-0288">FMN</keyword>
<dbReference type="Pfam" id="PF00667">
    <property type="entry name" value="FAD_binding_1"/>
    <property type="match status" value="1"/>
</dbReference>
<comment type="cofactor">
    <cofactor evidence="16">
        <name>FAD</name>
        <dbReference type="ChEBI" id="CHEBI:57692"/>
    </cofactor>
    <cofactor evidence="16">
        <name>FMN</name>
        <dbReference type="ChEBI" id="CHEBI:58210"/>
    </cofactor>
</comment>
<comment type="cofactor">
    <cofactor evidence="1 16">
        <name>heme</name>
        <dbReference type="ChEBI" id="CHEBI:30413"/>
    </cofactor>
</comment>
<dbReference type="InterPro" id="IPR001709">
    <property type="entry name" value="Flavoprot_Pyr_Nucl_cyt_Rdtase"/>
</dbReference>
<dbReference type="EC" id="1.14.14.1" evidence="16"/>
<evidence type="ECO:0000256" key="1">
    <source>
        <dbReference type="ARBA" id="ARBA00001971"/>
    </source>
</evidence>
<proteinExistence type="inferred from homology"/>
<dbReference type="PIRSF" id="PIRSF000209">
    <property type="entry name" value="Bifunctional_P450_P450R"/>
    <property type="match status" value="1"/>
</dbReference>
<dbReference type="Pfam" id="PF00175">
    <property type="entry name" value="NAD_binding_1"/>
    <property type="match status" value="1"/>
</dbReference>
<evidence type="ECO:0000256" key="13">
    <source>
        <dbReference type="ARBA" id="ARBA00023033"/>
    </source>
</evidence>
<evidence type="ECO:0000256" key="9">
    <source>
        <dbReference type="ARBA" id="ARBA00022857"/>
    </source>
</evidence>
<dbReference type="FunFam" id="2.40.30.10:FF:000198">
    <property type="entry name" value="Bifunctional cytochrome P450/NADPH--P450 reductase"/>
    <property type="match status" value="1"/>
</dbReference>
<comment type="catalytic activity">
    <reaction evidence="14 16">
        <text>an organic molecule + reduced [NADPH--hemoprotein reductase] + O2 = an alcohol + oxidized [NADPH--hemoprotein reductase] + H2O + H(+)</text>
        <dbReference type="Rhea" id="RHEA:17149"/>
        <dbReference type="Rhea" id="RHEA-COMP:11964"/>
        <dbReference type="Rhea" id="RHEA-COMP:11965"/>
        <dbReference type="ChEBI" id="CHEBI:15377"/>
        <dbReference type="ChEBI" id="CHEBI:15378"/>
        <dbReference type="ChEBI" id="CHEBI:15379"/>
        <dbReference type="ChEBI" id="CHEBI:30879"/>
        <dbReference type="ChEBI" id="CHEBI:57618"/>
        <dbReference type="ChEBI" id="CHEBI:58210"/>
        <dbReference type="ChEBI" id="CHEBI:142491"/>
        <dbReference type="EC" id="1.14.14.1"/>
    </reaction>
</comment>
<keyword evidence="3 16" id="KW-0813">Transport</keyword>
<evidence type="ECO:0000256" key="10">
    <source>
        <dbReference type="ARBA" id="ARBA00022982"/>
    </source>
</evidence>
<dbReference type="FunFam" id="1.10.630.10:FF:000040">
    <property type="entry name" value="Bifunctional cytochrome P450/NADPH--P450 reductase"/>
    <property type="match status" value="1"/>
</dbReference>
<gene>
    <name evidence="20" type="ORF">CCHL11_07022</name>
</gene>
<dbReference type="PRINTS" id="PR00371">
    <property type="entry name" value="FPNCR"/>
</dbReference>
<dbReference type="Pfam" id="PF00258">
    <property type="entry name" value="Flavodoxin_1"/>
    <property type="match status" value="1"/>
</dbReference>
<comment type="catalytic activity">
    <reaction evidence="15 16">
        <text>2 oxidized [cytochrome P450] + NADPH = 2 reduced [cytochrome P450] + NADP(+) + H(+)</text>
        <dbReference type="Rhea" id="RHEA:24040"/>
        <dbReference type="Rhea" id="RHEA-COMP:14627"/>
        <dbReference type="Rhea" id="RHEA-COMP:14628"/>
        <dbReference type="ChEBI" id="CHEBI:15378"/>
        <dbReference type="ChEBI" id="CHEBI:55376"/>
        <dbReference type="ChEBI" id="CHEBI:57783"/>
        <dbReference type="ChEBI" id="CHEBI:58349"/>
        <dbReference type="ChEBI" id="CHEBI:60344"/>
        <dbReference type="EC" id="1.6.2.4"/>
    </reaction>
</comment>
<dbReference type="InterPro" id="IPR039261">
    <property type="entry name" value="FNR_nucleotide-bd"/>
</dbReference>
<feature type="compositionally biased region" description="Polar residues" evidence="17">
    <location>
        <begin position="446"/>
        <end position="463"/>
    </location>
</feature>
<feature type="domain" description="FAD-binding FR-type" evidence="19">
    <location>
        <begin position="632"/>
        <end position="861"/>
    </location>
</feature>
<dbReference type="STRING" id="708187.A0A1Q8RC16"/>
<evidence type="ECO:0000256" key="8">
    <source>
        <dbReference type="ARBA" id="ARBA00022827"/>
    </source>
</evidence>
<dbReference type="AlphaFoldDB" id="A0A1Q8RC16"/>
<evidence type="ECO:0000256" key="17">
    <source>
        <dbReference type="SAM" id="MobiDB-lite"/>
    </source>
</evidence>
<dbReference type="GO" id="GO:0003958">
    <property type="term" value="F:NADPH-hemoprotein reductase activity"/>
    <property type="evidence" value="ECO:0007669"/>
    <property type="project" value="UniProtKB-UniRule"/>
</dbReference>
<dbReference type="InterPro" id="IPR023206">
    <property type="entry name" value="Bifunctional_P450_P450_red"/>
</dbReference>
<dbReference type="Gene3D" id="2.40.30.10">
    <property type="entry name" value="Translation factors"/>
    <property type="match status" value="1"/>
</dbReference>
<sequence length="1023" mass="114587">MTEKTETIPQPPTVPFLGNLTLIDEKYPTGTFVELAKKYGPIYKLDLGGRSRIIVSSWELVHESCDDSLYQKFIEGELEILRAAVHDGLFTSFGEKEENWGIAHRVLIQAFGPMSVRGMFDEMHEVANVGEDLTRRTLDTVALCSMGFRFNSYYKEELHSFIQAMYNVLGGAGKMGLRFQPKMFYQAEDRKWFDYIEILRSTAREALKTRKLQPAGTKKRKDLLGSILSGVDPKTGKSMTDESIIDNLITFLIAGHETTASTLQFTLYNILKYAEIDRKIQEEIDIVIDAGTITVERIPKLQYLAATVRETLRFNAPISAIGRKPKRDLLMGGKYPLEAGTQIICNLASSHLDPTVYGATAEDFNPDRMLDENFDRIQKEFPHKVMMAFAVLFQNFNFAMDNPNYTLRVSQTLTVKPTDFYVKAYPRDQLTPSQLEARLAGAYTNGTGPANGSFKTPPTSAMNGRSVPDTGKKIAIYYGSNAGTGEFMAQRLATDAASHGYQAVVDSLDAAKDALPRDIPVVIIASSYEGEPPQNGSHFVHWIQRLQGDALKGVCYAVWGNGHTDWAKTYQRIPKLIDETLQTHGAQRITSISTTNAKDRDMFSDFEAWEDEQLWPANKMKFGSGGDEEGTSALQLAPVTDAFALTKGGEDEKRHIELQLPTDWTYAAGDYLAVLPHNPKETFSRAMKRFHLAWDDHVSIQATGPTTLPTNTSIPVSDVLNSYVELLQPATNRKISILIQQTKDDAVKKKLEYLSVEGFETEVRFKRLSVLDILESFPSLLIPFQHFLSMLQPMRVRQYSISSSPLAETGKATLTYGVLDEPSLSGIGRHIGVASSYLASLRAGDKVQLAVRGAAGGFHLPLESDKVPIVLIAAGTGLAPFRAFIQERAIRHENGCPVAPAFLFYGCRSPESDDLYRHEFDKWEALGAVKVFRAFSRKTEDSHGCKYVQDRLWHEREIVVRMWSKDARIYVCGSNKIVESAKGILVEIIQEQTKKQGQGFSKEEALEWFEKQRNERFATDVFD</sequence>
<dbReference type="Proteomes" id="UP000186583">
    <property type="component" value="Unassembled WGS sequence"/>
</dbReference>
<keyword evidence="13 16" id="KW-0503">Monooxygenase</keyword>
<evidence type="ECO:0000259" key="18">
    <source>
        <dbReference type="PROSITE" id="PS50902"/>
    </source>
</evidence>
<dbReference type="Pfam" id="PF00067">
    <property type="entry name" value="p450"/>
    <property type="match status" value="1"/>
</dbReference>
<dbReference type="InterPro" id="IPR036396">
    <property type="entry name" value="Cyt_P450_sf"/>
</dbReference>
<dbReference type="GO" id="GO:0070330">
    <property type="term" value="F:aromatase activity"/>
    <property type="evidence" value="ECO:0007669"/>
    <property type="project" value="UniProtKB-UniRule"/>
</dbReference>
<protein>
    <recommendedName>
        <fullName evidence="16">Bifunctional cytochrome P450/NADPH--P450 reductase</fullName>
    </recommendedName>
    <domain>
        <recommendedName>
            <fullName evidence="16">Cytochrome P450</fullName>
            <ecNumber evidence="16">1.14.14.1</ecNumber>
        </recommendedName>
    </domain>
    <domain>
        <recommendedName>
            <fullName evidence="16">NADPH--cytochrome P450 reductase</fullName>
            <ecNumber evidence="16">1.6.2.4</ecNumber>
        </recommendedName>
    </domain>
</protein>
<keyword evidence="5 16" id="KW-0285">Flavoprotein</keyword>
<dbReference type="InterPro" id="IPR008254">
    <property type="entry name" value="Flavodoxin/NO_synth"/>
</dbReference>
<dbReference type="GO" id="GO:0005829">
    <property type="term" value="C:cytosol"/>
    <property type="evidence" value="ECO:0007669"/>
    <property type="project" value="TreeGrafter"/>
</dbReference>
<dbReference type="Gene3D" id="1.10.630.10">
    <property type="entry name" value="Cytochrome P450"/>
    <property type="match status" value="1"/>
</dbReference>
<keyword evidence="12 16" id="KW-0408">Iron</keyword>
<keyword evidence="8 16" id="KW-0274">FAD</keyword>
<evidence type="ECO:0000256" key="5">
    <source>
        <dbReference type="ARBA" id="ARBA00022630"/>
    </source>
</evidence>
<evidence type="ECO:0000256" key="6">
    <source>
        <dbReference type="ARBA" id="ARBA00022643"/>
    </source>
</evidence>
<evidence type="ECO:0000256" key="7">
    <source>
        <dbReference type="ARBA" id="ARBA00022723"/>
    </source>
</evidence>
<evidence type="ECO:0000256" key="3">
    <source>
        <dbReference type="ARBA" id="ARBA00022448"/>
    </source>
</evidence>
<name>A0A1Q8RC16_9PEZI</name>
<dbReference type="SUPFAM" id="SSF52218">
    <property type="entry name" value="Flavoproteins"/>
    <property type="match status" value="1"/>
</dbReference>
<dbReference type="GO" id="GO:0005506">
    <property type="term" value="F:iron ion binding"/>
    <property type="evidence" value="ECO:0007669"/>
    <property type="project" value="UniProtKB-UniRule"/>
</dbReference>
<dbReference type="Gene3D" id="3.40.50.360">
    <property type="match status" value="1"/>
</dbReference>
<evidence type="ECO:0000256" key="4">
    <source>
        <dbReference type="ARBA" id="ARBA00022617"/>
    </source>
</evidence>
<evidence type="ECO:0000256" key="2">
    <source>
        <dbReference type="ARBA" id="ARBA00010018"/>
    </source>
</evidence>
<keyword evidence="9 16" id="KW-0521">NADP</keyword>
<evidence type="ECO:0000256" key="14">
    <source>
        <dbReference type="ARBA" id="ARBA00047827"/>
    </source>
</evidence>
<dbReference type="GO" id="GO:0020037">
    <property type="term" value="F:heme binding"/>
    <property type="evidence" value="ECO:0007669"/>
    <property type="project" value="UniProtKB-UniRule"/>
</dbReference>
<dbReference type="Gene3D" id="1.20.990.10">
    <property type="entry name" value="NADPH-cytochrome p450 Reductase, Chain A, domain 3"/>
    <property type="match status" value="1"/>
</dbReference>
<dbReference type="InterPro" id="IPR029039">
    <property type="entry name" value="Flavoprotein-like_sf"/>
</dbReference>
<dbReference type="CDD" id="cd06206">
    <property type="entry name" value="bifunctional_CYPOR"/>
    <property type="match status" value="1"/>
</dbReference>
<keyword evidence="11 16" id="KW-0560">Oxidoreductase</keyword>